<dbReference type="UniPathway" id="UPA00148"/>
<evidence type="ECO:0000256" key="3">
    <source>
        <dbReference type="ARBA" id="ARBA00023002"/>
    </source>
</evidence>
<evidence type="ECO:0000256" key="2">
    <source>
        <dbReference type="ARBA" id="ARBA00022573"/>
    </source>
</evidence>
<evidence type="ECO:0000313" key="4">
    <source>
        <dbReference type="EMBL" id="NBI27923.1"/>
    </source>
</evidence>
<gene>
    <name evidence="4" type="primary">cobK</name>
    <name evidence="4" type="ORF">ERL59_02970</name>
</gene>
<dbReference type="PROSITE" id="PS51014">
    <property type="entry name" value="COBK_CBIJ"/>
    <property type="match status" value="1"/>
</dbReference>
<proteinExistence type="predicted"/>
<protein>
    <submittedName>
        <fullName evidence="4">Precorrin-6A reductase</fullName>
        <ecNumber evidence="4">1.3.1.54</ecNumber>
    </submittedName>
</protein>
<comment type="pathway">
    <text evidence="1">Cofactor biosynthesis; adenosylcobalamin biosynthesis.</text>
</comment>
<keyword evidence="2" id="KW-0169">Cobalamin biosynthesis</keyword>
<dbReference type="OrthoDB" id="9780707at2"/>
<dbReference type="GO" id="GO:0009236">
    <property type="term" value="P:cobalamin biosynthetic process"/>
    <property type="evidence" value="ECO:0007669"/>
    <property type="project" value="UniProtKB-UniPathway"/>
</dbReference>
<dbReference type="RefSeq" id="WP_160644349.1">
    <property type="nucleotide sequence ID" value="NZ_SIJB01000007.1"/>
</dbReference>
<evidence type="ECO:0000256" key="1">
    <source>
        <dbReference type="ARBA" id="ARBA00004953"/>
    </source>
</evidence>
<dbReference type="GO" id="GO:0016994">
    <property type="term" value="F:precorrin-6A reductase activity"/>
    <property type="evidence" value="ECO:0007669"/>
    <property type="project" value="UniProtKB-EC"/>
</dbReference>
<keyword evidence="3 4" id="KW-0560">Oxidoreductase</keyword>
<dbReference type="NCBIfam" id="TIGR00715">
    <property type="entry name" value="precor6x_red"/>
    <property type="match status" value="1"/>
</dbReference>
<keyword evidence="5" id="KW-1185">Reference proteome</keyword>
<evidence type="ECO:0000313" key="5">
    <source>
        <dbReference type="Proteomes" id="UP000448943"/>
    </source>
</evidence>
<dbReference type="Proteomes" id="UP000448943">
    <property type="component" value="Unassembled WGS sequence"/>
</dbReference>
<dbReference type="PANTHER" id="PTHR36925:SF1">
    <property type="entry name" value="COBALT-PRECORRIN-6A REDUCTASE"/>
    <property type="match status" value="1"/>
</dbReference>
<reference evidence="4 5" key="1">
    <citation type="submission" date="2019-01" db="EMBL/GenBank/DDBJ databases">
        <title>Chengkuizengella sp. nov., isolated from deep-sea sediment of East Pacific Ocean.</title>
        <authorList>
            <person name="Yang J."/>
            <person name="Lai Q."/>
            <person name="Shao Z."/>
        </authorList>
    </citation>
    <scope>NUCLEOTIDE SEQUENCE [LARGE SCALE GENOMIC DNA]</scope>
    <source>
        <strain evidence="4 5">YPA3-1-1</strain>
    </source>
</reference>
<dbReference type="Pfam" id="PF02571">
    <property type="entry name" value="CbiJ"/>
    <property type="match status" value="1"/>
</dbReference>
<organism evidence="4 5">
    <name type="scientific">Chengkuizengella marina</name>
    <dbReference type="NCBI Taxonomy" id="2507566"/>
    <lineage>
        <taxon>Bacteria</taxon>
        <taxon>Bacillati</taxon>
        <taxon>Bacillota</taxon>
        <taxon>Bacilli</taxon>
        <taxon>Bacillales</taxon>
        <taxon>Paenibacillaceae</taxon>
        <taxon>Chengkuizengella</taxon>
    </lineage>
</organism>
<dbReference type="InterPro" id="IPR003723">
    <property type="entry name" value="Precorrin-6x_reduct"/>
</dbReference>
<dbReference type="EC" id="1.3.1.54" evidence="4"/>
<dbReference type="AlphaFoldDB" id="A0A6N9PZR9"/>
<name>A0A6N9PZR9_9BACL</name>
<accession>A0A6N9PZR9</accession>
<sequence length="258" mass="28985">MILVLAGTSDARALALQVKEMNIPLLTTVVTENAALSMREVDLPVSVGRLTSEAMMALIKEKKIQMIVDASHPYAEEVSKNAIHCAEESKISYVRFEREGLEFKQHLLLYKVESYEQAAELASKKQGVVMLTTGSKTLKTFTDKLINLPHITLVARMLPRKDNMEKCEELGIQQKNIIAMQGPFSTQLNKALYDFYKVNVMITKESGKVGAVDEKVKTALEMGIETIMISRPKIQYGTKFSNFADILNYIKEESKRGF</sequence>
<dbReference type="PANTHER" id="PTHR36925">
    <property type="entry name" value="COBALT-PRECORRIN-6A REDUCTASE"/>
    <property type="match status" value="1"/>
</dbReference>
<comment type="caution">
    <text evidence="4">The sequence shown here is derived from an EMBL/GenBank/DDBJ whole genome shotgun (WGS) entry which is preliminary data.</text>
</comment>
<dbReference type="EMBL" id="SIJB01000007">
    <property type="protein sequence ID" value="NBI27923.1"/>
    <property type="molecule type" value="Genomic_DNA"/>
</dbReference>